<accession>A0AAE0FHR0</accession>
<dbReference type="InterPro" id="IPR011990">
    <property type="entry name" value="TPR-like_helical_dom_sf"/>
</dbReference>
<evidence type="ECO:0000313" key="2">
    <source>
        <dbReference type="Proteomes" id="UP001190700"/>
    </source>
</evidence>
<name>A0AAE0FHR0_9CHLO</name>
<dbReference type="AlphaFoldDB" id="A0AAE0FHR0"/>
<comment type="caution">
    <text evidence="1">The sequence shown here is derived from an EMBL/GenBank/DDBJ whole genome shotgun (WGS) entry which is preliminary data.</text>
</comment>
<reference evidence="1 2" key="1">
    <citation type="journal article" date="2015" name="Genome Biol. Evol.">
        <title>Comparative Genomics of a Bacterivorous Green Alga Reveals Evolutionary Causalities and Consequences of Phago-Mixotrophic Mode of Nutrition.</title>
        <authorList>
            <person name="Burns J.A."/>
            <person name="Paasch A."/>
            <person name="Narechania A."/>
            <person name="Kim E."/>
        </authorList>
    </citation>
    <scope>NUCLEOTIDE SEQUENCE [LARGE SCALE GENOMIC DNA]</scope>
    <source>
        <strain evidence="1 2">PLY_AMNH</strain>
    </source>
</reference>
<keyword evidence="2" id="KW-1185">Reference proteome</keyword>
<sequence length="299" mass="32179">MSQAGPPLQNAALRYEQAIRIFRPACSVDPSVHPDTSTPRCALSFLLAAMCHSARLMGMVPFVAAHGSWAWQASEVCIGGPAGASMNLQLLRAEAKAWRSVAYVRTMIGDGMIPAGIDAYLKASAMYKSLGMVREVGICVADMGRVRLAEGNIPQAASLLSNASRLLKMDVVGGDKLEAGAALQYVGELKVQIHLQNPDGWEKCKSGHDEDVDLVQTAIEDLEAAQEIFVAKSDAIPSKVLSGIRWSMGQAQLLVGSIDKAKELIRQALVDESWKAENQHETQQAEALLGRLTGNDKKK</sequence>
<dbReference type="EMBL" id="LGRX02018381">
    <property type="protein sequence ID" value="KAK3259898.1"/>
    <property type="molecule type" value="Genomic_DNA"/>
</dbReference>
<dbReference type="Proteomes" id="UP001190700">
    <property type="component" value="Unassembled WGS sequence"/>
</dbReference>
<gene>
    <name evidence="1" type="ORF">CYMTET_31121</name>
</gene>
<evidence type="ECO:0000313" key="1">
    <source>
        <dbReference type="EMBL" id="KAK3259898.1"/>
    </source>
</evidence>
<dbReference type="SUPFAM" id="SSF48452">
    <property type="entry name" value="TPR-like"/>
    <property type="match status" value="1"/>
</dbReference>
<organism evidence="1 2">
    <name type="scientific">Cymbomonas tetramitiformis</name>
    <dbReference type="NCBI Taxonomy" id="36881"/>
    <lineage>
        <taxon>Eukaryota</taxon>
        <taxon>Viridiplantae</taxon>
        <taxon>Chlorophyta</taxon>
        <taxon>Pyramimonadophyceae</taxon>
        <taxon>Pyramimonadales</taxon>
        <taxon>Pyramimonadaceae</taxon>
        <taxon>Cymbomonas</taxon>
    </lineage>
</organism>
<protein>
    <submittedName>
        <fullName evidence="1">Uncharacterized protein</fullName>
    </submittedName>
</protein>
<proteinExistence type="predicted"/>